<keyword evidence="3" id="KW-1185">Reference proteome</keyword>
<reference evidence="2" key="2">
    <citation type="submission" date="2025-08" db="UniProtKB">
        <authorList>
            <consortium name="Ensembl"/>
        </authorList>
    </citation>
    <scope>IDENTIFICATION</scope>
</reference>
<protein>
    <recommendedName>
        <fullName evidence="1">Beta-defensin-like domain-containing protein</fullName>
    </recommendedName>
</protein>
<dbReference type="AlphaFoldDB" id="A0A670HNH8"/>
<dbReference type="Gene3D" id="3.10.360.10">
    <property type="entry name" value="Antimicrobial Peptide, Beta-defensin 2, Chain A"/>
    <property type="match status" value="1"/>
</dbReference>
<dbReference type="GO" id="GO:0005576">
    <property type="term" value="C:extracellular region"/>
    <property type="evidence" value="ECO:0007669"/>
    <property type="project" value="InterPro"/>
</dbReference>
<evidence type="ECO:0000259" key="1">
    <source>
        <dbReference type="Pfam" id="PF00711"/>
    </source>
</evidence>
<dbReference type="InterPro" id="IPR001855">
    <property type="entry name" value="Defensin_beta-like"/>
</dbReference>
<dbReference type="GO" id="GO:0006952">
    <property type="term" value="P:defense response"/>
    <property type="evidence" value="ECO:0007669"/>
    <property type="project" value="InterPro"/>
</dbReference>
<proteinExistence type="predicted"/>
<evidence type="ECO:0000313" key="3">
    <source>
        <dbReference type="Proteomes" id="UP000472272"/>
    </source>
</evidence>
<evidence type="ECO:0000313" key="2">
    <source>
        <dbReference type="Ensembl" id="ENSPMRP00000001071.1"/>
    </source>
</evidence>
<dbReference type="Ensembl" id="ENSPMRT00000001133.1">
    <property type="protein sequence ID" value="ENSPMRP00000001071.1"/>
    <property type="gene ID" value="ENSPMRG00000000784.1"/>
</dbReference>
<dbReference type="SUPFAM" id="SSF57392">
    <property type="entry name" value="Defensin-like"/>
    <property type="match status" value="1"/>
</dbReference>
<name>A0A670HNH8_PODMU</name>
<sequence>MEYILKSKNLICLFHRSFTKIGSAQDDGPNNYDECEYSNGICIDGGCPDNSQEIGMCDDDLFCCRR</sequence>
<dbReference type="Proteomes" id="UP000472272">
    <property type="component" value="Chromosome 3"/>
</dbReference>
<feature type="domain" description="Beta-defensin-like" evidence="1">
    <location>
        <begin position="33"/>
        <end position="65"/>
    </location>
</feature>
<accession>A0A670HNH8</accession>
<reference evidence="2 3" key="1">
    <citation type="journal article" date="2019" name="Proc. Natl. Acad. Sci. U.S.A.">
        <title>Regulatory changes in pterin and carotenoid genes underlie balanced color polymorphisms in the wall lizard.</title>
        <authorList>
            <person name="Andrade P."/>
            <person name="Pinho C."/>
            <person name="Perez I de Lanuza G."/>
            <person name="Afonso S."/>
            <person name="Brejcha J."/>
            <person name="Rubin C.J."/>
            <person name="Wallerman O."/>
            <person name="Pereira P."/>
            <person name="Sabatino S.J."/>
            <person name="Bellati A."/>
            <person name="Pellitteri-Rosa D."/>
            <person name="Bosakova Z."/>
            <person name="Bunikis I."/>
            <person name="Carretero M.A."/>
            <person name="Feiner N."/>
            <person name="Marsik P."/>
            <person name="Pauperio F."/>
            <person name="Salvi D."/>
            <person name="Soler L."/>
            <person name="While G.M."/>
            <person name="Uller T."/>
            <person name="Font E."/>
            <person name="Andersson L."/>
            <person name="Carneiro M."/>
        </authorList>
    </citation>
    <scope>NUCLEOTIDE SEQUENCE</scope>
</reference>
<reference evidence="2" key="3">
    <citation type="submission" date="2025-09" db="UniProtKB">
        <authorList>
            <consortium name="Ensembl"/>
        </authorList>
    </citation>
    <scope>IDENTIFICATION</scope>
</reference>
<organism evidence="2 3">
    <name type="scientific">Podarcis muralis</name>
    <name type="common">Wall lizard</name>
    <name type="synonym">Lacerta muralis</name>
    <dbReference type="NCBI Taxonomy" id="64176"/>
    <lineage>
        <taxon>Eukaryota</taxon>
        <taxon>Metazoa</taxon>
        <taxon>Chordata</taxon>
        <taxon>Craniata</taxon>
        <taxon>Vertebrata</taxon>
        <taxon>Euteleostomi</taxon>
        <taxon>Lepidosauria</taxon>
        <taxon>Squamata</taxon>
        <taxon>Bifurcata</taxon>
        <taxon>Unidentata</taxon>
        <taxon>Episquamata</taxon>
        <taxon>Laterata</taxon>
        <taxon>Lacertibaenia</taxon>
        <taxon>Lacertidae</taxon>
        <taxon>Podarcis</taxon>
    </lineage>
</organism>
<dbReference type="Pfam" id="PF00711">
    <property type="entry name" value="Defensin_beta"/>
    <property type="match status" value="1"/>
</dbReference>